<feature type="transmembrane region" description="Helical" evidence="1">
    <location>
        <begin position="78"/>
        <end position="98"/>
    </location>
</feature>
<accession>K2F8R6</accession>
<keyword evidence="1" id="KW-0472">Membrane</keyword>
<comment type="caution">
    <text evidence="2">The sequence shown here is derived from an EMBL/GenBank/DDBJ whole genome shotgun (WGS) entry which is preliminary data.</text>
</comment>
<dbReference type="EMBL" id="AMFJ01000468">
    <property type="protein sequence ID" value="EKE27541.1"/>
    <property type="molecule type" value="Genomic_DNA"/>
</dbReference>
<proteinExistence type="predicted"/>
<protein>
    <submittedName>
        <fullName evidence="2">Uncharacterized protein</fullName>
    </submittedName>
</protein>
<feature type="transmembrane region" description="Helical" evidence="1">
    <location>
        <begin position="9"/>
        <end position="28"/>
    </location>
</feature>
<keyword evidence="1" id="KW-1133">Transmembrane helix</keyword>
<keyword evidence="1" id="KW-0812">Transmembrane</keyword>
<evidence type="ECO:0000256" key="1">
    <source>
        <dbReference type="SAM" id="Phobius"/>
    </source>
</evidence>
<reference evidence="2" key="1">
    <citation type="journal article" date="2012" name="Science">
        <title>Fermentation, hydrogen, and sulfur metabolism in multiple uncultivated bacterial phyla.</title>
        <authorList>
            <person name="Wrighton K.C."/>
            <person name="Thomas B.C."/>
            <person name="Sharon I."/>
            <person name="Miller C.S."/>
            <person name="Castelle C.J."/>
            <person name="VerBerkmoes N.C."/>
            <person name="Wilkins M.J."/>
            <person name="Hettich R.L."/>
            <person name="Lipton M.S."/>
            <person name="Williams K.H."/>
            <person name="Long P.E."/>
            <person name="Banfield J.F."/>
        </authorList>
    </citation>
    <scope>NUCLEOTIDE SEQUENCE [LARGE SCALE GENOMIC DNA]</scope>
</reference>
<sequence>MKREQLKTWIIYSDIIYFGLLWPSVFLAEFSKNSIWFQWQQKNYRDIFILNYTILFPIIIIMSLIWSYLAYKYDKLRLSICFMVLPIINLFAIIYYFLNILYINEIIR</sequence>
<name>K2F8R6_9BACT</name>
<gene>
    <name evidence="2" type="ORF">ACD_3C00194G0001</name>
</gene>
<evidence type="ECO:0000313" key="2">
    <source>
        <dbReference type="EMBL" id="EKE27541.1"/>
    </source>
</evidence>
<feature type="transmembrane region" description="Helical" evidence="1">
    <location>
        <begin position="48"/>
        <end position="71"/>
    </location>
</feature>
<organism evidence="2">
    <name type="scientific">uncultured bacterium</name>
    <name type="common">gcode 4</name>
    <dbReference type="NCBI Taxonomy" id="1234023"/>
    <lineage>
        <taxon>Bacteria</taxon>
        <taxon>environmental samples</taxon>
    </lineage>
</organism>
<dbReference type="AlphaFoldDB" id="K2F8R6"/>